<gene>
    <name evidence="1" type="ORF">AAF712_016883</name>
</gene>
<evidence type="ECO:0000313" key="1">
    <source>
        <dbReference type="EMBL" id="KAL0056513.1"/>
    </source>
</evidence>
<reference evidence="1 2" key="1">
    <citation type="submission" date="2024-05" db="EMBL/GenBank/DDBJ databases">
        <title>A draft genome resource for the thread blight pathogen Marasmius tenuissimus strain MS-2.</title>
        <authorList>
            <person name="Yulfo-Soto G.E."/>
            <person name="Baruah I.K."/>
            <person name="Amoako-Attah I."/>
            <person name="Bukari Y."/>
            <person name="Meinhardt L.W."/>
            <person name="Bailey B.A."/>
            <person name="Cohen S.P."/>
        </authorList>
    </citation>
    <scope>NUCLEOTIDE SEQUENCE [LARGE SCALE GENOMIC DNA]</scope>
    <source>
        <strain evidence="1 2">MS-2</strain>
    </source>
</reference>
<keyword evidence="2" id="KW-1185">Reference proteome</keyword>
<name>A0ABR2Z5L0_9AGAR</name>
<sequence length="75" mass="8330">MLNRLKERQRIVNGKPAKLHDTSMDARFRMADGVQNLAESSPSAKLDSEITKGTLGVVHPGYSAFKDLTDKENDE</sequence>
<dbReference type="Proteomes" id="UP001437256">
    <property type="component" value="Unassembled WGS sequence"/>
</dbReference>
<comment type="caution">
    <text evidence="1">The sequence shown here is derived from an EMBL/GenBank/DDBJ whole genome shotgun (WGS) entry which is preliminary data.</text>
</comment>
<dbReference type="EMBL" id="JBBXMP010001625">
    <property type="protein sequence ID" value="KAL0056513.1"/>
    <property type="molecule type" value="Genomic_DNA"/>
</dbReference>
<evidence type="ECO:0000313" key="2">
    <source>
        <dbReference type="Proteomes" id="UP001437256"/>
    </source>
</evidence>
<organism evidence="1 2">
    <name type="scientific">Marasmius tenuissimus</name>
    <dbReference type="NCBI Taxonomy" id="585030"/>
    <lineage>
        <taxon>Eukaryota</taxon>
        <taxon>Fungi</taxon>
        <taxon>Dikarya</taxon>
        <taxon>Basidiomycota</taxon>
        <taxon>Agaricomycotina</taxon>
        <taxon>Agaricomycetes</taxon>
        <taxon>Agaricomycetidae</taxon>
        <taxon>Agaricales</taxon>
        <taxon>Marasmiineae</taxon>
        <taxon>Marasmiaceae</taxon>
        <taxon>Marasmius</taxon>
    </lineage>
</organism>
<protein>
    <submittedName>
        <fullName evidence="1">Uncharacterized protein</fullName>
    </submittedName>
</protein>
<feature type="non-terminal residue" evidence="1">
    <location>
        <position position="75"/>
    </location>
</feature>
<accession>A0ABR2Z5L0</accession>
<proteinExistence type="predicted"/>